<evidence type="ECO:0000256" key="1">
    <source>
        <dbReference type="SAM" id="MobiDB-lite"/>
    </source>
</evidence>
<feature type="region of interest" description="Disordered" evidence="1">
    <location>
        <begin position="19"/>
        <end position="39"/>
    </location>
</feature>
<dbReference type="EMBL" id="FQWC01000012">
    <property type="protein sequence ID" value="SHH79531.1"/>
    <property type="molecule type" value="Genomic_DNA"/>
</dbReference>
<keyword evidence="3" id="KW-1185">Reference proteome</keyword>
<dbReference type="Proteomes" id="UP000184071">
    <property type="component" value="Unassembled WGS sequence"/>
</dbReference>
<evidence type="ECO:0008006" key="4">
    <source>
        <dbReference type="Google" id="ProtNLM"/>
    </source>
</evidence>
<sequence>MKKFLCLFGALALTITSCSSNDDSSKDGDSQSLLPKKNC</sequence>
<dbReference type="STRING" id="370979.SAMN05443663_11212"/>
<dbReference type="AlphaFoldDB" id="A0A1M5VWE5"/>
<proteinExistence type="predicted"/>
<protein>
    <recommendedName>
        <fullName evidence="4">Lipoprotein</fullName>
    </recommendedName>
</protein>
<evidence type="ECO:0000313" key="3">
    <source>
        <dbReference type="Proteomes" id="UP000184071"/>
    </source>
</evidence>
<reference evidence="3" key="1">
    <citation type="submission" date="2016-11" db="EMBL/GenBank/DDBJ databases">
        <authorList>
            <person name="Varghese N."/>
            <person name="Submissions S."/>
        </authorList>
    </citation>
    <scope>NUCLEOTIDE SEQUENCE [LARGE SCALE GENOMIC DNA]</scope>
    <source>
        <strain evidence="3">DSM 17963</strain>
    </source>
</reference>
<accession>A0A1M5VWE5</accession>
<dbReference type="PROSITE" id="PS51257">
    <property type="entry name" value="PROKAR_LIPOPROTEIN"/>
    <property type="match status" value="1"/>
</dbReference>
<evidence type="ECO:0000313" key="2">
    <source>
        <dbReference type="EMBL" id="SHH79531.1"/>
    </source>
</evidence>
<organism evidence="2 3">
    <name type="scientific">Flavobacterium defluvii</name>
    <dbReference type="NCBI Taxonomy" id="370979"/>
    <lineage>
        <taxon>Bacteria</taxon>
        <taxon>Pseudomonadati</taxon>
        <taxon>Bacteroidota</taxon>
        <taxon>Flavobacteriia</taxon>
        <taxon>Flavobacteriales</taxon>
        <taxon>Flavobacteriaceae</taxon>
        <taxon>Flavobacterium</taxon>
    </lineage>
</organism>
<name>A0A1M5VWE5_9FLAO</name>
<gene>
    <name evidence="2" type="ORF">SAMN05443663_11212</name>
</gene>